<accession>A0A194QI23</accession>
<protein>
    <submittedName>
        <fullName evidence="1">Uncharacterized protein</fullName>
    </submittedName>
</protein>
<name>A0A194QI23_PAPXU</name>
<gene>
    <name evidence="1" type="ORF">RR46_03999</name>
</gene>
<dbReference type="AlphaFoldDB" id="A0A194QI23"/>
<dbReference type="EMBL" id="KQ458761">
    <property type="protein sequence ID" value="KPJ05162.1"/>
    <property type="molecule type" value="Genomic_DNA"/>
</dbReference>
<keyword evidence="2" id="KW-1185">Reference proteome</keyword>
<sequence>MLAIALLRWRDRRRSSTPRAPTCGLRIARDVTCLPRTAHRARLRGAANAHSTRASSATTLPIVVASQEVKVVGSKSK</sequence>
<proteinExistence type="predicted"/>
<organism evidence="1 2">
    <name type="scientific">Papilio xuthus</name>
    <name type="common">Asian swallowtail butterfly</name>
    <dbReference type="NCBI Taxonomy" id="66420"/>
    <lineage>
        <taxon>Eukaryota</taxon>
        <taxon>Metazoa</taxon>
        <taxon>Ecdysozoa</taxon>
        <taxon>Arthropoda</taxon>
        <taxon>Hexapoda</taxon>
        <taxon>Insecta</taxon>
        <taxon>Pterygota</taxon>
        <taxon>Neoptera</taxon>
        <taxon>Endopterygota</taxon>
        <taxon>Lepidoptera</taxon>
        <taxon>Glossata</taxon>
        <taxon>Ditrysia</taxon>
        <taxon>Papilionoidea</taxon>
        <taxon>Papilionidae</taxon>
        <taxon>Papilioninae</taxon>
        <taxon>Papilio</taxon>
    </lineage>
</organism>
<reference evidence="1 2" key="1">
    <citation type="journal article" date="2015" name="Nat. Commun.">
        <title>Outbred genome sequencing and CRISPR/Cas9 gene editing in butterflies.</title>
        <authorList>
            <person name="Li X."/>
            <person name="Fan D."/>
            <person name="Zhang W."/>
            <person name="Liu G."/>
            <person name="Zhang L."/>
            <person name="Zhao L."/>
            <person name="Fang X."/>
            <person name="Chen L."/>
            <person name="Dong Y."/>
            <person name="Chen Y."/>
            <person name="Ding Y."/>
            <person name="Zhao R."/>
            <person name="Feng M."/>
            <person name="Zhu Y."/>
            <person name="Feng Y."/>
            <person name="Jiang X."/>
            <person name="Zhu D."/>
            <person name="Xiang H."/>
            <person name="Feng X."/>
            <person name="Li S."/>
            <person name="Wang J."/>
            <person name="Zhang G."/>
            <person name="Kronforst M.R."/>
            <person name="Wang W."/>
        </authorList>
    </citation>
    <scope>NUCLEOTIDE SEQUENCE [LARGE SCALE GENOMIC DNA]</scope>
    <source>
        <strain evidence="1">Ya'a_city_454_Px</strain>
        <tissue evidence="1">Whole body</tissue>
    </source>
</reference>
<evidence type="ECO:0000313" key="2">
    <source>
        <dbReference type="Proteomes" id="UP000053268"/>
    </source>
</evidence>
<evidence type="ECO:0000313" key="1">
    <source>
        <dbReference type="EMBL" id="KPJ05162.1"/>
    </source>
</evidence>
<dbReference type="Proteomes" id="UP000053268">
    <property type="component" value="Unassembled WGS sequence"/>
</dbReference>